<dbReference type="SUPFAM" id="SSF53474">
    <property type="entry name" value="alpha/beta-Hydrolases"/>
    <property type="match status" value="1"/>
</dbReference>
<dbReference type="EMBL" id="UINC01022539">
    <property type="protein sequence ID" value="SVA92378.1"/>
    <property type="molecule type" value="Genomic_DNA"/>
</dbReference>
<dbReference type="InterPro" id="IPR001375">
    <property type="entry name" value="Peptidase_S9_cat"/>
</dbReference>
<dbReference type="Gene3D" id="3.40.50.1820">
    <property type="entry name" value="alpha/beta hydrolase"/>
    <property type="match status" value="1"/>
</dbReference>
<dbReference type="AlphaFoldDB" id="A0A381ZSX2"/>
<dbReference type="InterPro" id="IPR029058">
    <property type="entry name" value="AB_hydrolase_fold"/>
</dbReference>
<dbReference type="PANTHER" id="PTHR43037:SF4">
    <property type="entry name" value="PEPTIDASE S9 PROLYL OLIGOPEPTIDASE CATALYTIC DOMAIN-CONTAINING PROTEIN"/>
    <property type="match status" value="1"/>
</dbReference>
<proteinExistence type="predicted"/>
<evidence type="ECO:0000256" key="1">
    <source>
        <dbReference type="ARBA" id="ARBA00022729"/>
    </source>
</evidence>
<dbReference type="Pfam" id="PF00326">
    <property type="entry name" value="Peptidase_S9"/>
    <property type="match status" value="1"/>
</dbReference>
<accession>A0A381ZSX2</accession>
<dbReference type="PANTHER" id="PTHR43037">
    <property type="entry name" value="UNNAMED PRODUCT-RELATED"/>
    <property type="match status" value="1"/>
</dbReference>
<sequence>IPRIMTVMILIQINSFVLASDDLRITKWKILGPFLGAPRDGGIDHLLSYGGEKKIIPSDNQVFYSALADKGIVTWSELTDQTENIEIKYDNVDWDSVIYRFGSTGLINIGYATTEVTVPEQTRVVVLTRKVPVFFVNSQGYLGESYSSGFHYTPALLKKGANRILIKFAGKADRHFTFKMKGVRKEAIFIEDITTPDLIQNQVLKPALVGITLANTSLEWMKDLRLKVKGSDDFDESLTSIDPIPPLTIHKFPVRFSQKAVLKSKAPQKVRSLEVELFRGSEQINKHQIKLEIKKIDEPHKKTFFSLIDGSTQYYSILYPQDFDPDKSYGVIFALHGASVEASHMAKQYSPKDWAFVVLPTNRRPYGFDWQDWGRLDFLEVLEQVKKHYPVDPERFFLAGSSMGGQGVWHIALHHPSLFAAAAPQAGWANFQTYSPFILQKSRMFSSPRILMQRNRAMMDSNNLFFLKNAQHLPFIVTQGAKDLTVPPLHARLFQKTLKELGYQLKYREIADKKHWWNDPLVNGIGADAIDNQEIISFLKGKRLKRYPETLSIHLYDLSINDEFYWIRVLRQHKILEETTLEAKVQENKISLTTKNVAALKMDVDKQLVNSDEVLIEWNGESHRHRLTNGKRAIQLGNDDPERNHTIKKTDYTSLKSVFFKPFVIVYGTRGDESMDQKLLNSARSIASRFWRVANGRTRILRDVDLDNTVIREFNLILLGSQHVNRVTQEIIRDLPVEIGSNRLKMNGRVYPGDVSLAMLYPNPLNPKKMIALFGGTSPDSELLSLYFLPIYSGSGTPDYIIFNHDVLKYAWGGVQAAGFFNHDWDFEN</sequence>
<dbReference type="GO" id="GO:0008236">
    <property type="term" value="F:serine-type peptidase activity"/>
    <property type="evidence" value="ECO:0007669"/>
    <property type="project" value="InterPro"/>
</dbReference>
<reference evidence="3" key="1">
    <citation type="submission" date="2018-05" db="EMBL/GenBank/DDBJ databases">
        <authorList>
            <person name="Lanie J.A."/>
            <person name="Ng W.-L."/>
            <person name="Kazmierczak K.M."/>
            <person name="Andrzejewski T.M."/>
            <person name="Davidsen T.M."/>
            <person name="Wayne K.J."/>
            <person name="Tettelin H."/>
            <person name="Glass J.I."/>
            <person name="Rusch D."/>
            <person name="Podicherti R."/>
            <person name="Tsui H.-C.T."/>
            <person name="Winkler M.E."/>
        </authorList>
    </citation>
    <scope>NUCLEOTIDE SEQUENCE</scope>
</reference>
<dbReference type="InterPro" id="IPR050955">
    <property type="entry name" value="Plant_Biomass_Hydrol_Est"/>
</dbReference>
<evidence type="ECO:0000313" key="3">
    <source>
        <dbReference type="EMBL" id="SVA92378.1"/>
    </source>
</evidence>
<keyword evidence="1" id="KW-0732">Signal</keyword>
<dbReference type="GO" id="GO:0006508">
    <property type="term" value="P:proteolysis"/>
    <property type="evidence" value="ECO:0007669"/>
    <property type="project" value="InterPro"/>
</dbReference>
<evidence type="ECO:0000259" key="2">
    <source>
        <dbReference type="Pfam" id="PF00326"/>
    </source>
</evidence>
<name>A0A381ZSX2_9ZZZZ</name>
<organism evidence="3">
    <name type="scientific">marine metagenome</name>
    <dbReference type="NCBI Taxonomy" id="408172"/>
    <lineage>
        <taxon>unclassified sequences</taxon>
        <taxon>metagenomes</taxon>
        <taxon>ecological metagenomes</taxon>
    </lineage>
</organism>
<feature type="non-terminal residue" evidence="3">
    <location>
        <position position="1"/>
    </location>
</feature>
<gene>
    <name evidence="3" type="ORF">METZ01_LOCUS145232</name>
</gene>
<feature type="domain" description="Peptidase S9 prolyl oligopeptidase catalytic" evidence="2">
    <location>
        <begin position="369"/>
        <end position="520"/>
    </location>
</feature>
<protein>
    <recommendedName>
        <fullName evidence="2">Peptidase S9 prolyl oligopeptidase catalytic domain-containing protein</fullName>
    </recommendedName>
</protein>